<reference evidence="7" key="1">
    <citation type="journal article" date="2019" name="Int. J. Syst. Evol. Microbiol.">
        <title>The Global Catalogue of Microorganisms (GCM) 10K type strain sequencing project: providing services to taxonomists for standard genome sequencing and annotation.</title>
        <authorList>
            <consortium name="The Broad Institute Genomics Platform"/>
            <consortium name="The Broad Institute Genome Sequencing Center for Infectious Disease"/>
            <person name="Wu L."/>
            <person name="Ma J."/>
        </authorList>
    </citation>
    <scope>NUCLEOTIDE SEQUENCE [LARGE SCALE GENOMIC DNA]</scope>
    <source>
        <strain evidence="7">JCM 31920</strain>
    </source>
</reference>
<dbReference type="PANTHER" id="PTHR30055">
    <property type="entry name" value="HTH-TYPE TRANSCRIPTIONAL REGULATOR RUTR"/>
    <property type="match status" value="1"/>
</dbReference>
<evidence type="ECO:0000256" key="3">
    <source>
        <dbReference type="ARBA" id="ARBA00023163"/>
    </source>
</evidence>
<dbReference type="Proteomes" id="UP001501508">
    <property type="component" value="Unassembled WGS sequence"/>
</dbReference>
<dbReference type="RefSeq" id="WP_345029618.1">
    <property type="nucleotide sequence ID" value="NZ_BAABEY010000024.1"/>
</dbReference>
<dbReference type="InterPro" id="IPR025996">
    <property type="entry name" value="MT1864/Rv1816-like_C"/>
</dbReference>
<evidence type="ECO:0000259" key="5">
    <source>
        <dbReference type="PROSITE" id="PS50977"/>
    </source>
</evidence>
<feature type="domain" description="HTH tetR-type" evidence="5">
    <location>
        <begin position="12"/>
        <end position="72"/>
    </location>
</feature>
<comment type="caution">
    <text evidence="6">The sequence shown here is derived from an EMBL/GenBank/DDBJ whole genome shotgun (WGS) entry which is preliminary data.</text>
</comment>
<dbReference type="PANTHER" id="PTHR30055:SF212">
    <property type="entry name" value="TETR-FAMILY FAMILY TRANSCRIPTIONAL REGULATOR"/>
    <property type="match status" value="1"/>
</dbReference>
<accession>A0ABP8LZ01</accession>
<name>A0ABP8LZ01_9BACT</name>
<dbReference type="InterPro" id="IPR009057">
    <property type="entry name" value="Homeodomain-like_sf"/>
</dbReference>
<dbReference type="Pfam" id="PF00440">
    <property type="entry name" value="TetR_N"/>
    <property type="match status" value="1"/>
</dbReference>
<gene>
    <name evidence="6" type="ORF">GCM10023091_24980</name>
</gene>
<dbReference type="PRINTS" id="PR00455">
    <property type="entry name" value="HTHTETR"/>
</dbReference>
<keyword evidence="3" id="KW-0804">Transcription</keyword>
<dbReference type="PROSITE" id="PS50977">
    <property type="entry name" value="HTH_TETR_2"/>
    <property type="match status" value="1"/>
</dbReference>
<keyword evidence="7" id="KW-1185">Reference proteome</keyword>
<dbReference type="SUPFAM" id="SSF48498">
    <property type="entry name" value="Tetracyclin repressor-like, C-terminal domain"/>
    <property type="match status" value="1"/>
</dbReference>
<dbReference type="Pfam" id="PF13305">
    <property type="entry name" value="TetR_C_33"/>
    <property type="match status" value="1"/>
</dbReference>
<organism evidence="6 7">
    <name type="scientific">Ravibacter arvi</name>
    <dbReference type="NCBI Taxonomy" id="2051041"/>
    <lineage>
        <taxon>Bacteria</taxon>
        <taxon>Pseudomonadati</taxon>
        <taxon>Bacteroidota</taxon>
        <taxon>Cytophagia</taxon>
        <taxon>Cytophagales</taxon>
        <taxon>Spirosomataceae</taxon>
        <taxon>Ravibacter</taxon>
    </lineage>
</organism>
<proteinExistence type="predicted"/>
<dbReference type="InterPro" id="IPR001647">
    <property type="entry name" value="HTH_TetR"/>
</dbReference>
<keyword evidence="1" id="KW-0805">Transcription regulation</keyword>
<sequence>MGISERKEREREDMQRLILNAARKLFLENGVEKTSIRAIADAIEYSPATIYLYFKDKNEIFYALHELAFLTLAEHFRPVSLIKDPFAQLVELGHLYIQWAVENPGLYELCFLMESPMEALACRDESWEHGKNSFGLLMHIIEGCMAAGYFKQHDPESAALTVWSYIHGLVTIFLRGRMKLFDDDRDIERIKASYSLFIKMVQHGL</sequence>
<dbReference type="InterPro" id="IPR050109">
    <property type="entry name" value="HTH-type_TetR-like_transc_reg"/>
</dbReference>
<evidence type="ECO:0000256" key="1">
    <source>
        <dbReference type="ARBA" id="ARBA00023015"/>
    </source>
</evidence>
<evidence type="ECO:0000256" key="2">
    <source>
        <dbReference type="ARBA" id="ARBA00023125"/>
    </source>
</evidence>
<feature type="DNA-binding region" description="H-T-H motif" evidence="4">
    <location>
        <begin position="35"/>
        <end position="54"/>
    </location>
</feature>
<dbReference type="InterPro" id="IPR036271">
    <property type="entry name" value="Tet_transcr_reg_TetR-rel_C_sf"/>
</dbReference>
<dbReference type="SUPFAM" id="SSF46689">
    <property type="entry name" value="Homeodomain-like"/>
    <property type="match status" value="1"/>
</dbReference>
<dbReference type="Gene3D" id="1.10.357.10">
    <property type="entry name" value="Tetracycline Repressor, domain 2"/>
    <property type="match status" value="1"/>
</dbReference>
<evidence type="ECO:0000313" key="7">
    <source>
        <dbReference type="Proteomes" id="UP001501508"/>
    </source>
</evidence>
<evidence type="ECO:0000313" key="6">
    <source>
        <dbReference type="EMBL" id="GAA4440810.1"/>
    </source>
</evidence>
<dbReference type="EMBL" id="BAABEY010000024">
    <property type="protein sequence ID" value="GAA4440810.1"/>
    <property type="molecule type" value="Genomic_DNA"/>
</dbReference>
<protein>
    <submittedName>
        <fullName evidence="6">TetR/AcrR family transcriptional regulator</fullName>
    </submittedName>
</protein>
<keyword evidence="2 4" id="KW-0238">DNA-binding</keyword>
<evidence type="ECO:0000256" key="4">
    <source>
        <dbReference type="PROSITE-ProRule" id="PRU00335"/>
    </source>
</evidence>